<dbReference type="Gramene" id="rna-AYBTSS11_LOCUS30173">
    <property type="protein sequence ID" value="CAJ1978000.1"/>
    <property type="gene ID" value="gene-AYBTSS11_LOCUS30173"/>
</dbReference>
<dbReference type="InterPro" id="IPR014720">
    <property type="entry name" value="dsRBD_dom"/>
</dbReference>
<evidence type="ECO:0000256" key="5">
    <source>
        <dbReference type="ARBA" id="ARBA00022840"/>
    </source>
</evidence>
<evidence type="ECO:0000256" key="3">
    <source>
        <dbReference type="ARBA" id="ARBA00022801"/>
    </source>
</evidence>
<feature type="region of interest" description="Disordered" evidence="9">
    <location>
        <begin position="1160"/>
        <end position="1180"/>
    </location>
</feature>
<accession>A0AA86W3P2</accession>
<evidence type="ECO:0000256" key="7">
    <source>
        <dbReference type="ARBA" id="ARBA00047984"/>
    </source>
</evidence>
<dbReference type="InterPro" id="IPR011545">
    <property type="entry name" value="DEAD/DEAH_box_helicase_dom"/>
</dbReference>
<dbReference type="GO" id="GO:0005634">
    <property type="term" value="C:nucleus"/>
    <property type="evidence" value="ECO:0007669"/>
    <property type="project" value="TreeGrafter"/>
</dbReference>
<dbReference type="SUPFAM" id="SSF52540">
    <property type="entry name" value="P-loop containing nucleoside triphosphate hydrolases"/>
    <property type="match status" value="1"/>
</dbReference>
<dbReference type="Pfam" id="PF04408">
    <property type="entry name" value="WHD_HA2"/>
    <property type="match status" value="1"/>
</dbReference>
<keyword evidence="3" id="KW-0378">Hydrolase</keyword>
<evidence type="ECO:0000256" key="8">
    <source>
        <dbReference type="ARBA" id="ARBA00060772"/>
    </source>
</evidence>
<keyword evidence="4" id="KW-0347">Helicase</keyword>
<evidence type="ECO:0000313" key="12">
    <source>
        <dbReference type="EMBL" id="CAJ1978000.1"/>
    </source>
</evidence>
<evidence type="ECO:0000256" key="9">
    <source>
        <dbReference type="SAM" id="MobiDB-lite"/>
    </source>
</evidence>
<keyword evidence="13" id="KW-1185">Reference proteome</keyword>
<dbReference type="SMART" id="SM00358">
    <property type="entry name" value="DSRM"/>
    <property type="match status" value="1"/>
</dbReference>
<feature type="region of interest" description="Disordered" evidence="9">
    <location>
        <begin position="1247"/>
        <end position="1280"/>
    </location>
</feature>
<dbReference type="GO" id="GO:0003723">
    <property type="term" value="F:RNA binding"/>
    <property type="evidence" value="ECO:0007669"/>
    <property type="project" value="UniProtKB-KW"/>
</dbReference>
<evidence type="ECO:0000259" key="11">
    <source>
        <dbReference type="PROSITE" id="PS51194"/>
    </source>
</evidence>
<dbReference type="InterPro" id="IPR011709">
    <property type="entry name" value="DEAD-box_helicase_OB_fold"/>
</dbReference>
<dbReference type="GO" id="GO:0005524">
    <property type="term" value="F:ATP binding"/>
    <property type="evidence" value="ECO:0007669"/>
    <property type="project" value="UniProtKB-KW"/>
</dbReference>
<dbReference type="InterPro" id="IPR007502">
    <property type="entry name" value="Helicase-assoc_dom"/>
</dbReference>
<reference evidence="12" key="1">
    <citation type="submission" date="2023-10" db="EMBL/GenBank/DDBJ databases">
        <authorList>
            <person name="Domelevo Entfellner J.-B."/>
        </authorList>
    </citation>
    <scope>NUCLEOTIDE SEQUENCE</scope>
</reference>
<dbReference type="Pfam" id="PF00271">
    <property type="entry name" value="Helicase_C"/>
    <property type="match status" value="1"/>
</dbReference>
<dbReference type="CDD" id="cd17917">
    <property type="entry name" value="DEXHc_RHA-like"/>
    <property type="match status" value="1"/>
</dbReference>
<dbReference type="SMART" id="SM00490">
    <property type="entry name" value="HELICc"/>
    <property type="match status" value="1"/>
</dbReference>
<dbReference type="InterPro" id="IPR014001">
    <property type="entry name" value="Helicase_ATP-bd"/>
</dbReference>
<dbReference type="FunFam" id="3.40.50.300:FF:000480">
    <property type="entry name" value="DExH-box ATP-dependent RNA helicase DExH3"/>
    <property type="match status" value="1"/>
</dbReference>
<dbReference type="EC" id="3.6.4.13" evidence="1"/>
<evidence type="ECO:0000259" key="10">
    <source>
        <dbReference type="PROSITE" id="PS51192"/>
    </source>
</evidence>
<dbReference type="Pfam" id="PF07717">
    <property type="entry name" value="OB_NTP_bind"/>
    <property type="match status" value="1"/>
</dbReference>
<comment type="catalytic activity">
    <reaction evidence="7">
        <text>ATP + H2O = ADP + phosphate + H(+)</text>
        <dbReference type="Rhea" id="RHEA:13065"/>
        <dbReference type="ChEBI" id="CHEBI:15377"/>
        <dbReference type="ChEBI" id="CHEBI:15378"/>
        <dbReference type="ChEBI" id="CHEBI:30616"/>
        <dbReference type="ChEBI" id="CHEBI:43474"/>
        <dbReference type="ChEBI" id="CHEBI:456216"/>
        <dbReference type="EC" id="3.6.4.13"/>
    </reaction>
</comment>
<keyword evidence="6" id="KW-0694">RNA-binding</keyword>
<dbReference type="Gene3D" id="3.40.50.300">
    <property type="entry name" value="P-loop containing nucleotide triphosphate hydrolases"/>
    <property type="match status" value="2"/>
</dbReference>
<keyword evidence="5" id="KW-0067">ATP-binding</keyword>
<dbReference type="Gene3D" id="3.30.160.20">
    <property type="match status" value="1"/>
</dbReference>
<evidence type="ECO:0000313" key="13">
    <source>
        <dbReference type="Proteomes" id="UP001189624"/>
    </source>
</evidence>
<dbReference type="FunFam" id="3.40.50.300:FF:000526">
    <property type="entry name" value="DExH-box ATP-dependent RNA helicase DExH3"/>
    <property type="match status" value="1"/>
</dbReference>
<dbReference type="Gene3D" id="1.20.120.1080">
    <property type="match status" value="1"/>
</dbReference>
<keyword evidence="2" id="KW-0547">Nucleotide-binding</keyword>
<dbReference type="PROSITE" id="PS51192">
    <property type="entry name" value="HELICASE_ATP_BIND_1"/>
    <property type="match status" value="1"/>
</dbReference>
<dbReference type="FunFam" id="3.30.160.20:FF:000060">
    <property type="entry name" value="DEA(D/H)-box RNA helicase family protein"/>
    <property type="match status" value="1"/>
</dbReference>
<dbReference type="AlphaFoldDB" id="A0AA86W3P2"/>
<dbReference type="GO" id="GO:0016787">
    <property type="term" value="F:hydrolase activity"/>
    <property type="evidence" value="ECO:0007669"/>
    <property type="project" value="UniProtKB-KW"/>
</dbReference>
<comment type="similarity">
    <text evidence="8">Belongs to the DExH box helicase family.</text>
</comment>
<name>A0AA86W3P2_9FABA</name>
<dbReference type="SMART" id="SM00847">
    <property type="entry name" value="HA2"/>
    <property type="match status" value="1"/>
</dbReference>
<evidence type="ECO:0000256" key="4">
    <source>
        <dbReference type="ARBA" id="ARBA00022806"/>
    </source>
</evidence>
<dbReference type="PANTHER" id="PTHR18934">
    <property type="entry name" value="ATP-DEPENDENT RNA HELICASE"/>
    <property type="match status" value="1"/>
</dbReference>
<dbReference type="InterPro" id="IPR027417">
    <property type="entry name" value="P-loop_NTPase"/>
</dbReference>
<evidence type="ECO:0000256" key="1">
    <source>
        <dbReference type="ARBA" id="ARBA00012552"/>
    </source>
</evidence>
<dbReference type="InterPro" id="IPR059023">
    <property type="entry name" value="RNA_hel_CTD"/>
</dbReference>
<dbReference type="Pfam" id="PF00035">
    <property type="entry name" value="dsrm"/>
    <property type="match status" value="1"/>
</dbReference>
<sequence>MKIHNDLDNSSYSSIPFSFNIRVVRPNPKPIRTIKRWVDPILTRRVFFFTIQTPLRCNTLGCEEVPKQSKGVVKQHRNASTTMRNSKLAVSLLVARAKSLQLHHHTCHCVASSSSPASTPLFRFLPSSLRNSKSLVSARLFSSYYSLEQFSDDEYDCDFENQQVSSTVANVDEWKWKLSMLLRSEKEQEIVSRDRKDRRDYEQIANLAKRMGLYSELFGKVVVASKVPLPNYRPDLDDKRPQRELVIPLSLQRRVEGLLQEYLDRLQLNSAKTNESLDDVNSANQVKKLDMDESDDTFVDESVMEKVLQKRSLRMRNMQRAWQESPEGRKMLEFRKSLPSFMEKQGLLQAIAHNQVIVISGETGCGKTTQLPQYVLESEIESGRGAFCSIICTQPRRISAMTVSERVSAERGEPLGETVGFKVRLEGMKGKNTHLLFCTSGILLRRLLSDRNLNGITHVFVDEIHERGMNEDFLLIVLKDLLPRRRDLRLVLMSATLNAELFSNYFGGAPTFQIPGFTYPVRAHFLEDVLEITGYKLTSFNQIDDYGQEKLWKTQKQLAPRKRKNQITSLVEDALSKSSFENYSSRARDSLASWAPDCIGFNLIEAVLCHICRKERPGAVLVFMTGWEDISSLRDQLKAHPLLGDPNRILLLTCHGSMATSEQKLIFEKPPPNIRKVILATNMAEASITINDVVFVVDCGKAKETTYDALNNTPCLLPSWISQASAQQAKYSLWWRELSGKKGKVQIDDTRGLFPITIEAWARIYRRGRAGRVQPGECYHLYPKCVYEAFSEYQLPELLRTPLNSLCLQIKSLQVESIGEFLSAALQAPEPRAGVVGLAEVENAIGFLKMIGALDEKENLTNLGNFLSMLPVDPKLGKMLIMGAIFRCFDPVLTIVAGLSVRDPFLLPQDKKDLAGTAKSRFSAKDYSDHMALVRAYEGWKDAEREGSSYEYCWRNFLSAQTLQAIHSLRKQFSFILKDAGLVDADASMINKLSHNQSLVRAVICSGLFPGIASVVHRETSMSFKTMDDGQVLLYANSVNARYQTIPYPWLVFGEKVKVNAVFIRDSTGVSDSILILFGGALSNGIQAGHLKMLDGYVDFFMDPNLADCYLKLKEELNKLIQKKLEDPNVDIHKEGKYLMLAVQELVSGDQCEGRFVFGRESRKPKASNDENKFTKDGTNPKSLLQTLLMRAGHSPPKYKTKHLKTNEFRALVEFKGMQFVGKPKRNKQLAERDAAIEALAWLTHTSDNNQHEDDNSPPDVTDNMLKLLGKRRKSKRRHD</sequence>
<protein>
    <recommendedName>
        <fullName evidence="1">RNA helicase</fullName>
        <ecNumber evidence="1">3.6.4.13</ecNumber>
    </recommendedName>
</protein>
<organism evidence="12 13">
    <name type="scientific">Sphenostylis stenocarpa</name>
    <dbReference type="NCBI Taxonomy" id="92480"/>
    <lineage>
        <taxon>Eukaryota</taxon>
        <taxon>Viridiplantae</taxon>
        <taxon>Streptophyta</taxon>
        <taxon>Embryophyta</taxon>
        <taxon>Tracheophyta</taxon>
        <taxon>Spermatophyta</taxon>
        <taxon>Magnoliopsida</taxon>
        <taxon>eudicotyledons</taxon>
        <taxon>Gunneridae</taxon>
        <taxon>Pentapetalae</taxon>
        <taxon>rosids</taxon>
        <taxon>fabids</taxon>
        <taxon>Fabales</taxon>
        <taxon>Fabaceae</taxon>
        <taxon>Papilionoideae</taxon>
        <taxon>50 kb inversion clade</taxon>
        <taxon>NPAAA clade</taxon>
        <taxon>indigoferoid/millettioid clade</taxon>
        <taxon>Phaseoleae</taxon>
        <taxon>Sphenostylis</taxon>
    </lineage>
</organism>
<feature type="domain" description="Helicase C-terminal" evidence="11">
    <location>
        <begin position="603"/>
        <end position="814"/>
    </location>
</feature>
<dbReference type="Pfam" id="PF21010">
    <property type="entry name" value="HA2_C"/>
    <property type="match status" value="1"/>
</dbReference>
<dbReference type="PANTHER" id="PTHR18934:SF103">
    <property type="entry name" value="RNA HELICASE"/>
    <property type="match status" value="1"/>
</dbReference>
<dbReference type="GO" id="GO:0003724">
    <property type="term" value="F:RNA helicase activity"/>
    <property type="evidence" value="ECO:0007669"/>
    <property type="project" value="UniProtKB-EC"/>
</dbReference>
<dbReference type="InterPro" id="IPR001650">
    <property type="entry name" value="Helicase_C-like"/>
</dbReference>
<feature type="compositionally biased region" description="Basic residues" evidence="9">
    <location>
        <begin position="1269"/>
        <end position="1280"/>
    </location>
</feature>
<feature type="domain" description="Helicase ATP-binding" evidence="10">
    <location>
        <begin position="348"/>
        <end position="515"/>
    </location>
</feature>
<dbReference type="FunFam" id="1.20.120.1080:FF:000002">
    <property type="entry name" value="Putative ATP-dependent RNA helicase DHX36"/>
    <property type="match status" value="1"/>
</dbReference>
<evidence type="ECO:0000256" key="6">
    <source>
        <dbReference type="ARBA" id="ARBA00022884"/>
    </source>
</evidence>
<evidence type="ECO:0000256" key="2">
    <source>
        <dbReference type="ARBA" id="ARBA00022741"/>
    </source>
</evidence>
<dbReference type="EMBL" id="OY731408">
    <property type="protein sequence ID" value="CAJ1978000.1"/>
    <property type="molecule type" value="Genomic_DNA"/>
</dbReference>
<feature type="compositionally biased region" description="Basic and acidic residues" evidence="9">
    <location>
        <begin position="1160"/>
        <end position="1176"/>
    </location>
</feature>
<dbReference type="CDD" id="cd18791">
    <property type="entry name" value="SF2_C_RHA"/>
    <property type="match status" value="1"/>
</dbReference>
<dbReference type="Pfam" id="PF26026">
    <property type="entry name" value="RNA_hel_CTD"/>
    <property type="match status" value="1"/>
</dbReference>
<dbReference type="Pfam" id="PF00270">
    <property type="entry name" value="DEAD"/>
    <property type="match status" value="1"/>
</dbReference>
<gene>
    <name evidence="12" type="ORF">AYBTSS11_LOCUS30173</name>
</gene>
<dbReference type="SMART" id="SM00487">
    <property type="entry name" value="DEXDc"/>
    <property type="match status" value="1"/>
</dbReference>
<dbReference type="PROSITE" id="PS51194">
    <property type="entry name" value="HELICASE_CTER"/>
    <property type="match status" value="1"/>
</dbReference>
<dbReference type="SUPFAM" id="SSF54768">
    <property type="entry name" value="dsRNA-binding domain-like"/>
    <property type="match status" value="1"/>
</dbReference>
<dbReference type="InterPro" id="IPR048333">
    <property type="entry name" value="HA2_WH"/>
</dbReference>
<dbReference type="Proteomes" id="UP001189624">
    <property type="component" value="Chromosome 11"/>
</dbReference>
<proteinExistence type="inferred from homology"/>